<gene>
    <name evidence="2" type="ORF">GCM10025868_42920</name>
</gene>
<sequence length="134" mass="14036">MPLRDAVEGAAPEVLPEVVADVERAGLLPSRTHEQARNVVASPGGGPDAPDLRRTVQALDRGLCADPALASLGGRFLFGLDDGTGDVLSLRPDVAWSPDALFVDGRRVLAARAARADVPAQAAAARRGVRRRAR</sequence>
<keyword evidence="3" id="KW-1185">Reference proteome</keyword>
<evidence type="ECO:0000313" key="2">
    <source>
        <dbReference type="EMBL" id="GMA89042.1"/>
    </source>
</evidence>
<dbReference type="EMBL" id="BSUZ01000001">
    <property type="protein sequence ID" value="GMA89042.1"/>
    <property type="molecule type" value="Genomic_DNA"/>
</dbReference>
<comment type="caution">
    <text evidence="2">The sequence shown here is derived from an EMBL/GenBank/DDBJ whole genome shotgun (WGS) entry which is preliminary data.</text>
</comment>
<reference evidence="3" key="1">
    <citation type="journal article" date="2019" name="Int. J. Syst. Evol. Microbiol.">
        <title>The Global Catalogue of Microorganisms (GCM) 10K type strain sequencing project: providing services to taxonomists for standard genome sequencing and annotation.</title>
        <authorList>
            <consortium name="The Broad Institute Genomics Platform"/>
            <consortium name="The Broad Institute Genome Sequencing Center for Infectious Disease"/>
            <person name="Wu L."/>
            <person name="Ma J."/>
        </authorList>
    </citation>
    <scope>NUCLEOTIDE SEQUENCE [LARGE SCALE GENOMIC DNA]</scope>
    <source>
        <strain evidence="3">NBRC 108730</strain>
    </source>
</reference>
<feature type="region of interest" description="Disordered" evidence="1">
    <location>
        <begin position="30"/>
        <end position="52"/>
    </location>
</feature>
<accession>A0ABQ6JQC0</accession>
<proteinExistence type="predicted"/>
<dbReference type="Proteomes" id="UP001157017">
    <property type="component" value="Unassembled WGS sequence"/>
</dbReference>
<evidence type="ECO:0000256" key="1">
    <source>
        <dbReference type="SAM" id="MobiDB-lite"/>
    </source>
</evidence>
<protein>
    <submittedName>
        <fullName evidence="2">Uncharacterized protein</fullName>
    </submittedName>
</protein>
<evidence type="ECO:0000313" key="3">
    <source>
        <dbReference type="Proteomes" id="UP001157017"/>
    </source>
</evidence>
<organism evidence="2 3">
    <name type="scientific">Angustibacter aerolatus</name>
    <dbReference type="NCBI Taxonomy" id="1162965"/>
    <lineage>
        <taxon>Bacteria</taxon>
        <taxon>Bacillati</taxon>
        <taxon>Actinomycetota</taxon>
        <taxon>Actinomycetes</taxon>
        <taxon>Kineosporiales</taxon>
        <taxon>Kineosporiaceae</taxon>
    </lineage>
</organism>
<name>A0ABQ6JQC0_9ACTN</name>